<dbReference type="EMBL" id="LR797054">
    <property type="protein sequence ID" value="CAB4183767.1"/>
    <property type="molecule type" value="Genomic_DNA"/>
</dbReference>
<dbReference type="EMBL" id="LR796887">
    <property type="protein sequence ID" value="CAB4172603.1"/>
    <property type="molecule type" value="Genomic_DNA"/>
</dbReference>
<protein>
    <submittedName>
        <fullName evidence="2">Uncharacterized protein</fullName>
    </submittedName>
</protein>
<sequence>MATAYKVLGQSNPAATTLTTLYTVPAATSAVGSTLSVCNQGVSTTVRVAVRPAAASIVASHYVVYDATVNSLDTLFLTLGISLATTDVVSVYAGTATVSFNLYGAEIT</sequence>
<evidence type="ECO:0000313" key="4">
    <source>
        <dbReference type="EMBL" id="CAB4202924.1"/>
    </source>
</evidence>
<dbReference type="EMBL" id="LR796966">
    <property type="protein sequence ID" value="CAB4178547.1"/>
    <property type="molecule type" value="Genomic_DNA"/>
</dbReference>
<evidence type="ECO:0000313" key="2">
    <source>
        <dbReference type="EMBL" id="CAB4178547.1"/>
    </source>
</evidence>
<dbReference type="EMBL" id="LR797319">
    <property type="protein sequence ID" value="CAB4202924.1"/>
    <property type="molecule type" value="Genomic_DNA"/>
</dbReference>
<name>A0A6J5Q836_9CAUD</name>
<dbReference type="EMBL" id="LR797419">
    <property type="protein sequence ID" value="CAB4214954.1"/>
    <property type="molecule type" value="Genomic_DNA"/>
</dbReference>
<dbReference type="EMBL" id="LR798407">
    <property type="protein sequence ID" value="CAB5230262.1"/>
    <property type="molecule type" value="Genomic_DNA"/>
</dbReference>
<evidence type="ECO:0000313" key="3">
    <source>
        <dbReference type="EMBL" id="CAB4183767.1"/>
    </source>
</evidence>
<reference evidence="2" key="1">
    <citation type="submission" date="2020-05" db="EMBL/GenBank/DDBJ databases">
        <authorList>
            <person name="Chiriac C."/>
            <person name="Salcher M."/>
            <person name="Ghai R."/>
            <person name="Kavagutti S V."/>
        </authorList>
    </citation>
    <scope>NUCLEOTIDE SEQUENCE</scope>
</reference>
<organism evidence="2">
    <name type="scientific">uncultured Caudovirales phage</name>
    <dbReference type="NCBI Taxonomy" id="2100421"/>
    <lineage>
        <taxon>Viruses</taxon>
        <taxon>Duplodnaviria</taxon>
        <taxon>Heunggongvirae</taxon>
        <taxon>Uroviricota</taxon>
        <taxon>Caudoviricetes</taxon>
        <taxon>Peduoviridae</taxon>
        <taxon>Maltschvirus</taxon>
        <taxon>Maltschvirus maltsch</taxon>
    </lineage>
</organism>
<gene>
    <name evidence="2" type="ORF">UFOVP1018_3</name>
    <name evidence="3" type="ORF">UFOVP1105_4</name>
    <name evidence="4" type="ORF">UFOVP1372_48</name>
    <name evidence="5" type="ORF">UFOVP1470_5</name>
    <name evidence="6" type="ORF">UFOVP1557_48</name>
    <name evidence="1" type="ORF">UFOVP939_20</name>
</gene>
<evidence type="ECO:0000313" key="6">
    <source>
        <dbReference type="EMBL" id="CAB5230262.1"/>
    </source>
</evidence>
<accession>A0A6J5Q836</accession>
<evidence type="ECO:0000313" key="1">
    <source>
        <dbReference type="EMBL" id="CAB4172603.1"/>
    </source>
</evidence>
<evidence type="ECO:0000313" key="5">
    <source>
        <dbReference type="EMBL" id="CAB4214954.1"/>
    </source>
</evidence>
<proteinExistence type="predicted"/>